<dbReference type="AlphaFoldDB" id="A0A0R0CGK7"/>
<keyword evidence="3" id="KW-0808">Transferase</keyword>
<dbReference type="InterPro" id="IPR000715">
    <property type="entry name" value="Glycosyl_transferase_4"/>
</dbReference>
<keyword evidence="7" id="KW-0479">Metal-binding</keyword>
<feature type="transmembrane region" description="Helical" evidence="8">
    <location>
        <begin position="226"/>
        <end position="248"/>
    </location>
</feature>
<dbReference type="PATRIC" id="fig|405444.3.peg.3605"/>
<dbReference type="CDD" id="cd06854">
    <property type="entry name" value="GT_WbpL_WbcO_like"/>
    <property type="match status" value="1"/>
</dbReference>
<feature type="transmembrane region" description="Helical" evidence="8">
    <location>
        <begin position="202"/>
        <end position="220"/>
    </location>
</feature>
<feature type="binding site" evidence="7">
    <location>
        <position position="199"/>
    </location>
    <ligand>
        <name>Mg(2+)</name>
        <dbReference type="ChEBI" id="CHEBI:18420"/>
    </ligand>
</feature>
<evidence type="ECO:0000256" key="2">
    <source>
        <dbReference type="ARBA" id="ARBA00022475"/>
    </source>
</evidence>
<organism evidence="9 10">
    <name type="scientific">Stenotrophomonas humi</name>
    <dbReference type="NCBI Taxonomy" id="405444"/>
    <lineage>
        <taxon>Bacteria</taxon>
        <taxon>Pseudomonadati</taxon>
        <taxon>Pseudomonadota</taxon>
        <taxon>Gammaproteobacteria</taxon>
        <taxon>Lysobacterales</taxon>
        <taxon>Lysobacteraceae</taxon>
        <taxon>Stenotrophomonas</taxon>
    </lineage>
</organism>
<dbReference type="STRING" id="405444.ABB26_04455"/>
<accession>A0A0R0CGK7</accession>
<keyword evidence="10" id="KW-1185">Reference proteome</keyword>
<dbReference type="GO" id="GO:0005886">
    <property type="term" value="C:plasma membrane"/>
    <property type="evidence" value="ECO:0007669"/>
    <property type="project" value="UniProtKB-SubCell"/>
</dbReference>
<keyword evidence="5 8" id="KW-1133">Transmembrane helix</keyword>
<dbReference type="GO" id="GO:0044038">
    <property type="term" value="P:cell wall macromolecule biosynthetic process"/>
    <property type="evidence" value="ECO:0007669"/>
    <property type="project" value="TreeGrafter"/>
</dbReference>
<feature type="transmembrane region" description="Helical" evidence="8">
    <location>
        <begin position="6"/>
        <end position="28"/>
    </location>
</feature>
<evidence type="ECO:0000313" key="10">
    <source>
        <dbReference type="Proteomes" id="UP000050864"/>
    </source>
</evidence>
<dbReference type="GO" id="GO:0071555">
    <property type="term" value="P:cell wall organization"/>
    <property type="evidence" value="ECO:0007669"/>
    <property type="project" value="TreeGrafter"/>
</dbReference>
<evidence type="ECO:0000256" key="3">
    <source>
        <dbReference type="ARBA" id="ARBA00022679"/>
    </source>
</evidence>
<feature type="binding site" evidence="7">
    <location>
        <position position="143"/>
    </location>
    <ligand>
        <name>Mg(2+)</name>
        <dbReference type="ChEBI" id="CHEBI:18420"/>
    </ligand>
</feature>
<dbReference type="GO" id="GO:0009103">
    <property type="term" value="P:lipopolysaccharide biosynthetic process"/>
    <property type="evidence" value="ECO:0007669"/>
    <property type="project" value="TreeGrafter"/>
</dbReference>
<feature type="transmembrane region" description="Helical" evidence="8">
    <location>
        <begin position="104"/>
        <end position="120"/>
    </location>
</feature>
<comment type="subcellular location">
    <subcellularLocation>
        <location evidence="1">Cell membrane</location>
        <topology evidence="1">Multi-pass membrane protein</topology>
    </subcellularLocation>
</comment>
<protein>
    <submittedName>
        <fullName evidence="9">Lipopolysaccharide biosynthesis protein</fullName>
    </submittedName>
</protein>
<dbReference type="EMBL" id="LDJI01000009">
    <property type="protein sequence ID" value="KRG65079.1"/>
    <property type="molecule type" value="Genomic_DNA"/>
</dbReference>
<evidence type="ECO:0000256" key="1">
    <source>
        <dbReference type="ARBA" id="ARBA00004651"/>
    </source>
</evidence>
<keyword evidence="4 8" id="KW-0812">Transmembrane</keyword>
<evidence type="ECO:0000256" key="6">
    <source>
        <dbReference type="ARBA" id="ARBA00023136"/>
    </source>
</evidence>
<feature type="transmembrane region" description="Helical" evidence="8">
    <location>
        <begin position="49"/>
        <end position="68"/>
    </location>
</feature>
<feature type="transmembrane region" description="Helical" evidence="8">
    <location>
        <begin position="150"/>
        <end position="167"/>
    </location>
</feature>
<dbReference type="Pfam" id="PF00953">
    <property type="entry name" value="Glycos_transf_4"/>
    <property type="match status" value="1"/>
</dbReference>
<gene>
    <name evidence="9" type="ORF">ABB26_04455</name>
</gene>
<sequence>MLPHHLWLPLVAFGVAVATTWLAIRYAIKRQLVDMPGERRSHKVSTPRGGGIGIVVSVLLACFAVALLYPAAAVPAGVFAIGLMMVAGIGWWDDHRSLPALPRLLVHLLAAILLGLLVWMGSGSVIKALFCTLLAVSLINIWNFMDGINGLAVTQAILVAIGAAFLLPFPYALAGLVTAAACLGFLPFNFPRARVFMGDVGSGALGYVMAGLLSLGMSVTEVAIPVWLMLPAAFFIDAGFTLLTRIFNGERWMQPHTQHLYQRFVKREWSHSLVTGGYSLFTLCGITLAALFSRLSQGWEWAGGVIWVAATAVAWFFLRRQFFIKDES</sequence>
<comment type="caution">
    <text evidence="9">The sequence shown here is derived from an EMBL/GenBank/DDBJ whole genome shotgun (WGS) entry which is preliminary data.</text>
</comment>
<dbReference type="PANTHER" id="PTHR22926">
    <property type="entry name" value="PHOSPHO-N-ACETYLMURAMOYL-PENTAPEPTIDE-TRANSFERASE"/>
    <property type="match status" value="1"/>
</dbReference>
<feature type="transmembrane region" description="Helical" evidence="8">
    <location>
        <begin position="74"/>
        <end position="92"/>
    </location>
</feature>
<proteinExistence type="predicted"/>
<dbReference type="Proteomes" id="UP000050864">
    <property type="component" value="Unassembled WGS sequence"/>
</dbReference>
<feature type="transmembrane region" description="Helical" evidence="8">
    <location>
        <begin position="269"/>
        <end position="292"/>
    </location>
</feature>
<reference evidence="9 10" key="1">
    <citation type="submission" date="2015-05" db="EMBL/GenBank/DDBJ databases">
        <title>Genome sequencing and analysis of members of genus Stenotrophomonas.</title>
        <authorList>
            <person name="Patil P.P."/>
            <person name="Midha S."/>
            <person name="Patil P.B."/>
        </authorList>
    </citation>
    <scope>NUCLEOTIDE SEQUENCE [LARGE SCALE GENOMIC DNA]</scope>
    <source>
        <strain evidence="9 10">DSM 18929</strain>
    </source>
</reference>
<dbReference type="GO" id="GO:0046872">
    <property type="term" value="F:metal ion binding"/>
    <property type="evidence" value="ECO:0007669"/>
    <property type="project" value="UniProtKB-KW"/>
</dbReference>
<feature type="transmembrane region" description="Helical" evidence="8">
    <location>
        <begin position="298"/>
        <end position="318"/>
    </location>
</feature>
<dbReference type="GO" id="GO:0016780">
    <property type="term" value="F:phosphotransferase activity, for other substituted phosphate groups"/>
    <property type="evidence" value="ECO:0007669"/>
    <property type="project" value="InterPro"/>
</dbReference>
<name>A0A0R0CGK7_9GAMM</name>
<evidence type="ECO:0000256" key="7">
    <source>
        <dbReference type="PIRSR" id="PIRSR600715-1"/>
    </source>
</evidence>
<evidence type="ECO:0000256" key="5">
    <source>
        <dbReference type="ARBA" id="ARBA00022989"/>
    </source>
</evidence>
<evidence type="ECO:0000256" key="8">
    <source>
        <dbReference type="SAM" id="Phobius"/>
    </source>
</evidence>
<dbReference type="PANTHER" id="PTHR22926:SF3">
    <property type="entry name" value="UNDECAPRENYL-PHOSPHATE ALPHA-N-ACETYLGLUCOSAMINYL 1-PHOSPHATE TRANSFERASE"/>
    <property type="match status" value="1"/>
</dbReference>
<keyword evidence="6 8" id="KW-0472">Membrane</keyword>
<evidence type="ECO:0000313" key="9">
    <source>
        <dbReference type="EMBL" id="KRG65079.1"/>
    </source>
</evidence>
<comment type="cofactor">
    <cofactor evidence="7">
        <name>Mg(2+)</name>
        <dbReference type="ChEBI" id="CHEBI:18420"/>
    </cofactor>
</comment>
<keyword evidence="7" id="KW-0460">Magnesium</keyword>
<keyword evidence="2" id="KW-1003">Cell membrane</keyword>
<evidence type="ECO:0000256" key="4">
    <source>
        <dbReference type="ARBA" id="ARBA00022692"/>
    </source>
</evidence>